<proteinExistence type="predicted"/>
<dbReference type="OrthoDB" id="2102561at2759"/>
<organism evidence="1 2">
    <name type="scientific">Nezara viridula</name>
    <name type="common">Southern green stink bug</name>
    <name type="synonym">Cimex viridulus</name>
    <dbReference type="NCBI Taxonomy" id="85310"/>
    <lineage>
        <taxon>Eukaryota</taxon>
        <taxon>Metazoa</taxon>
        <taxon>Ecdysozoa</taxon>
        <taxon>Arthropoda</taxon>
        <taxon>Hexapoda</taxon>
        <taxon>Insecta</taxon>
        <taxon>Pterygota</taxon>
        <taxon>Neoptera</taxon>
        <taxon>Paraneoptera</taxon>
        <taxon>Hemiptera</taxon>
        <taxon>Heteroptera</taxon>
        <taxon>Panheteroptera</taxon>
        <taxon>Pentatomomorpha</taxon>
        <taxon>Pentatomoidea</taxon>
        <taxon>Pentatomidae</taxon>
        <taxon>Pentatominae</taxon>
        <taxon>Nezara</taxon>
    </lineage>
</organism>
<evidence type="ECO:0000313" key="1">
    <source>
        <dbReference type="EMBL" id="CAH1402904.1"/>
    </source>
</evidence>
<dbReference type="AlphaFoldDB" id="A0A9P0HJI1"/>
<evidence type="ECO:0000313" key="2">
    <source>
        <dbReference type="Proteomes" id="UP001152798"/>
    </source>
</evidence>
<dbReference type="InterPro" id="IPR036291">
    <property type="entry name" value="NAD(P)-bd_dom_sf"/>
</dbReference>
<dbReference type="SUPFAM" id="SSF51735">
    <property type="entry name" value="NAD(P)-binding Rossmann-fold domains"/>
    <property type="match status" value="1"/>
</dbReference>
<gene>
    <name evidence="1" type="ORF">NEZAVI_LOCUS11612</name>
</gene>
<dbReference type="GO" id="GO:0016491">
    <property type="term" value="F:oxidoreductase activity"/>
    <property type="evidence" value="ECO:0007669"/>
    <property type="project" value="TreeGrafter"/>
</dbReference>
<evidence type="ECO:0008006" key="3">
    <source>
        <dbReference type="Google" id="ProtNLM"/>
    </source>
</evidence>
<dbReference type="PANTHER" id="PTHR43313">
    <property type="entry name" value="SHORT-CHAIN DEHYDROGENASE/REDUCTASE FAMILY 9C"/>
    <property type="match status" value="1"/>
</dbReference>
<accession>A0A9P0HJI1</accession>
<keyword evidence="2" id="KW-1185">Reference proteome</keyword>
<dbReference type="EMBL" id="OV725081">
    <property type="protein sequence ID" value="CAH1402904.1"/>
    <property type="molecule type" value="Genomic_DNA"/>
</dbReference>
<dbReference type="PANTHER" id="PTHR43313:SF50">
    <property type="entry name" value="GH26015P"/>
    <property type="match status" value="1"/>
</dbReference>
<dbReference type="InterPro" id="IPR002347">
    <property type="entry name" value="SDR_fam"/>
</dbReference>
<reference evidence="1" key="1">
    <citation type="submission" date="2022-01" db="EMBL/GenBank/DDBJ databases">
        <authorList>
            <person name="King R."/>
        </authorList>
    </citation>
    <scope>NUCLEOTIDE SEQUENCE</scope>
</reference>
<sequence length="183" mass="20603">MAAFKRMIDINLVGTICFTSALLPLIRKTKGRIVNLSSIHGRIPTGPRAPMSTVTAAISAFSDALRLSIAKWGVDVVLIEAGSTTTGAWYDRKDMLDEARNLWQNLSEEQKATYGENYFELKITSLREYQSQQEDLSALLRSIGDGVTRTFPLPRYTPVTRKEKIQAFVAEYLPYSVYNIIYN</sequence>
<dbReference type="Gene3D" id="3.40.50.720">
    <property type="entry name" value="NAD(P)-binding Rossmann-like Domain"/>
    <property type="match status" value="1"/>
</dbReference>
<dbReference type="GO" id="GO:0008202">
    <property type="term" value="P:steroid metabolic process"/>
    <property type="evidence" value="ECO:0007669"/>
    <property type="project" value="TreeGrafter"/>
</dbReference>
<dbReference type="Proteomes" id="UP001152798">
    <property type="component" value="Chromosome 5"/>
</dbReference>
<dbReference type="Pfam" id="PF00106">
    <property type="entry name" value="adh_short"/>
    <property type="match status" value="1"/>
</dbReference>
<protein>
    <recommendedName>
        <fullName evidence="3">Estradiol 17-beta-dehydrogenase 2</fullName>
    </recommendedName>
</protein>
<name>A0A9P0HJI1_NEZVI</name>